<evidence type="ECO:0000313" key="7">
    <source>
        <dbReference type="Proteomes" id="UP000294558"/>
    </source>
</evidence>
<dbReference type="Pfam" id="PF00440">
    <property type="entry name" value="TetR_N"/>
    <property type="match status" value="1"/>
</dbReference>
<feature type="domain" description="HTH tetR-type" evidence="5">
    <location>
        <begin position="14"/>
        <end position="74"/>
    </location>
</feature>
<keyword evidence="7" id="KW-1185">Reference proteome</keyword>
<dbReference type="Proteomes" id="UP000294558">
    <property type="component" value="Unassembled WGS sequence"/>
</dbReference>
<dbReference type="EMBL" id="SOAU01000001">
    <property type="protein sequence ID" value="TDT17151.1"/>
    <property type="molecule type" value="Genomic_DNA"/>
</dbReference>
<organism evidence="6 7">
    <name type="scientific">Ilumatobacter fluminis</name>
    <dbReference type="NCBI Taxonomy" id="467091"/>
    <lineage>
        <taxon>Bacteria</taxon>
        <taxon>Bacillati</taxon>
        <taxon>Actinomycetota</taxon>
        <taxon>Acidimicrobiia</taxon>
        <taxon>Acidimicrobiales</taxon>
        <taxon>Ilumatobacteraceae</taxon>
        <taxon>Ilumatobacter</taxon>
    </lineage>
</organism>
<accession>A0A4R7I116</accession>
<protein>
    <submittedName>
        <fullName evidence="6">TetR family transcriptional regulator</fullName>
    </submittedName>
</protein>
<dbReference type="RefSeq" id="WP_133869456.1">
    <property type="nucleotide sequence ID" value="NZ_SOAU01000001.1"/>
</dbReference>
<dbReference type="PANTHER" id="PTHR47506:SF1">
    <property type="entry name" value="HTH-TYPE TRANSCRIPTIONAL REGULATOR YJDC"/>
    <property type="match status" value="1"/>
</dbReference>
<evidence type="ECO:0000313" key="6">
    <source>
        <dbReference type="EMBL" id="TDT17151.1"/>
    </source>
</evidence>
<dbReference type="AlphaFoldDB" id="A0A4R7I116"/>
<keyword evidence="2 4" id="KW-0238">DNA-binding</keyword>
<dbReference type="PROSITE" id="PS50977">
    <property type="entry name" value="HTH_TETR_2"/>
    <property type="match status" value="1"/>
</dbReference>
<dbReference type="InterPro" id="IPR009057">
    <property type="entry name" value="Homeodomain-like_sf"/>
</dbReference>
<reference evidence="6 7" key="1">
    <citation type="submission" date="2019-03" db="EMBL/GenBank/DDBJ databases">
        <title>Sequencing the genomes of 1000 actinobacteria strains.</title>
        <authorList>
            <person name="Klenk H.-P."/>
        </authorList>
    </citation>
    <scope>NUCLEOTIDE SEQUENCE [LARGE SCALE GENOMIC DNA]</scope>
    <source>
        <strain evidence="6 7">DSM 18936</strain>
    </source>
</reference>
<dbReference type="PROSITE" id="PS01081">
    <property type="entry name" value="HTH_TETR_1"/>
    <property type="match status" value="1"/>
</dbReference>
<dbReference type="SUPFAM" id="SSF46689">
    <property type="entry name" value="Homeodomain-like"/>
    <property type="match status" value="1"/>
</dbReference>
<proteinExistence type="predicted"/>
<keyword evidence="3" id="KW-0804">Transcription</keyword>
<evidence type="ECO:0000256" key="2">
    <source>
        <dbReference type="ARBA" id="ARBA00023125"/>
    </source>
</evidence>
<dbReference type="Gene3D" id="1.10.357.10">
    <property type="entry name" value="Tetracycline Repressor, domain 2"/>
    <property type="match status" value="1"/>
</dbReference>
<dbReference type="InterPro" id="IPR001647">
    <property type="entry name" value="HTH_TetR"/>
</dbReference>
<comment type="caution">
    <text evidence="6">The sequence shown here is derived from an EMBL/GenBank/DDBJ whole genome shotgun (WGS) entry which is preliminary data.</text>
</comment>
<feature type="DNA-binding region" description="H-T-H motif" evidence="4">
    <location>
        <begin position="37"/>
        <end position="56"/>
    </location>
</feature>
<gene>
    <name evidence="6" type="ORF">BDK89_2756</name>
</gene>
<evidence type="ECO:0000256" key="4">
    <source>
        <dbReference type="PROSITE-ProRule" id="PRU00335"/>
    </source>
</evidence>
<evidence type="ECO:0000256" key="3">
    <source>
        <dbReference type="ARBA" id="ARBA00023163"/>
    </source>
</evidence>
<name>A0A4R7I116_9ACTN</name>
<keyword evidence="1" id="KW-0805">Transcription regulation</keyword>
<evidence type="ECO:0000256" key="1">
    <source>
        <dbReference type="ARBA" id="ARBA00023015"/>
    </source>
</evidence>
<evidence type="ECO:0000259" key="5">
    <source>
        <dbReference type="PROSITE" id="PS50977"/>
    </source>
</evidence>
<dbReference type="InterPro" id="IPR023772">
    <property type="entry name" value="DNA-bd_HTH_TetR-type_CS"/>
</dbReference>
<sequence length="212" mass="23237">MPKITAPTIAEHVEVREREIMDAAMRLFAERGVRDVSIGDIADDVGLARTSLYRYFRTKSAIIHAWFDATMGPIIDECTAIADDVQPAAQRLERWLDVQLDVLSDPSNHAMIAAALEADDMTDRRQGAIAIQHQALYATLEQILADDRPVDDNVRARTIVISGLLRTLTDLVQHGIPPTAAREQIRVAINAIEPVADGEPRLAAAPNATGRS</sequence>
<dbReference type="PANTHER" id="PTHR47506">
    <property type="entry name" value="TRANSCRIPTIONAL REGULATORY PROTEIN"/>
    <property type="match status" value="1"/>
</dbReference>
<dbReference type="GO" id="GO:0003677">
    <property type="term" value="F:DNA binding"/>
    <property type="evidence" value="ECO:0007669"/>
    <property type="project" value="UniProtKB-UniRule"/>
</dbReference>
<dbReference type="PRINTS" id="PR00455">
    <property type="entry name" value="HTHTETR"/>
</dbReference>
<dbReference type="OrthoDB" id="4709704at2"/>